<reference evidence="1" key="1">
    <citation type="journal article" date="2007" name="PLoS Biol.">
        <title>Rate of evolution in brain-expressed genes in humans and other primates.</title>
        <authorList>
            <person name="Wang H.-Y."/>
            <person name="Chien H.-C."/>
            <person name="Osada N."/>
            <person name="Hashimoto K."/>
            <person name="Sugano S."/>
            <person name="Gojobori T."/>
            <person name="Chou C.-K."/>
            <person name="Tsai S.-F."/>
            <person name="Wu C.-I."/>
            <person name="Shen C.-K.J."/>
        </authorList>
    </citation>
    <scope>NUCLEOTIDE SEQUENCE</scope>
</reference>
<name>I7G3Z7_MACFA</name>
<proteinExistence type="evidence at transcript level"/>
<dbReference type="EMBL" id="AB171411">
    <property type="protein sequence ID" value="BAE88474.1"/>
    <property type="molecule type" value="mRNA"/>
</dbReference>
<sequence length="50" mass="6162">MFNAKSRILQSNIYYDSNSIRKYVFHNSHILYYIHVLTYMQRENVINSYL</sequence>
<organism evidence="1">
    <name type="scientific">Macaca fascicularis</name>
    <name type="common">Crab-eating macaque</name>
    <name type="synonym">Cynomolgus monkey</name>
    <dbReference type="NCBI Taxonomy" id="9541"/>
    <lineage>
        <taxon>Eukaryota</taxon>
        <taxon>Metazoa</taxon>
        <taxon>Chordata</taxon>
        <taxon>Craniata</taxon>
        <taxon>Vertebrata</taxon>
        <taxon>Euteleostomi</taxon>
        <taxon>Mammalia</taxon>
        <taxon>Eutheria</taxon>
        <taxon>Euarchontoglires</taxon>
        <taxon>Primates</taxon>
        <taxon>Haplorrhini</taxon>
        <taxon>Catarrhini</taxon>
        <taxon>Cercopithecidae</taxon>
        <taxon>Cercopithecinae</taxon>
        <taxon>Macaca</taxon>
    </lineage>
</organism>
<accession>I7G3Z7</accession>
<dbReference type="AlphaFoldDB" id="I7G3Z7"/>
<protein>
    <submittedName>
        <fullName evidence="1">Macaca fascicularis brain cDNA, clone: QbsA-11687</fullName>
    </submittedName>
</protein>
<evidence type="ECO:0000313" key="1">
    <source>
        <dbReference type="EMBL" id="BAE88474.1"/>
    </source>
</evidence>